<evidence type="ECO:0000256" key="4">
    <source>
        <dbReference type="ARBA" id="ARBA00022927"/>
    </source>
</evidence>
<keyword evidence="4" id="KW-0653">Protein transport</keyword>
<dbReference type="InterPro" id="IPR044536">
    <property type="entry name" value="PEX7"/>
</dbReference>
<reference evidence="5" key="1">
    <citation type="journal article" date="2010" name="Science">
        <title>The genome of the Western clawed frog Xenopus tropicalis.</title>
        <authorList>
            <person name="Hellsten U."/>
            <person name="Harland R.M."/>
            <person name="Gilchrist M.J."/>
            <person name="Hendrix D."/>
            <person name="Jurka J."/>
            <person name="Kapitonov V."/>
            <person name="Ovcharenko I."/>
            <person name="Putnam N.H."/>
            <person name="Shu S."/>
            <person name="Taher L."/>
            <person name="Blitz I.L."/>
            <person name="Blumberg B."/>
            <person name="Dichmann D.S."/>
            <person name="Dubchak I."/>
            <person name="Amaya E."/>
            <person name="Detter J.C."/>
            <person name="Fletcher R."/>
            <person name="Gerhard D.S."/>
            <person name="Goodstein D."/>
            <person name="Graves T."/>
            <person name="Grigoriev I.V."/>
            <person name="Grimwood J."/>
            <person name="Kawashima T."/>
            <person name="Lindquist E."/>
            <person name="Lucas S.M."/>
            <person name="Mead P.E."/>
            <person name="Mitros T."/>
            <person name="Ogino H."/>
            <person name="Ohta Y."/>
            <person name="Poliakov A.V."/>
            <person name="Pollet N."/>
            <person name="Robert J."/>
            <person name="Salamov A."/>
            <person name="Sater A.K."/>
            <person name="Schmutz J."/>
            <person name="Terry A."/>
            <person name="Vize P.D."/>
            <person name="Warren W.C."/>
            <person name="Wells D."/>
            <person name="Wills A."/>
            <person name="Wilson R.K."/>
            <person name="Zimmerman L.B."/>
            <person name="Zorn A.M."/>
            <person name="Grainger R."/>
            <person name="Grammer T."/>
            <person name="Khokha M.K."/>
            <person name="Richardson P.M."/>
            <person name="Rokhsar D.S."/>
        </authorList>
    </citation>
    <scope>NUCLEOTIDE SEQUENCE [LARGE SCALE GENOMIC DNA]</scope>
    <source>
        <strain evidence="5">Nigerian</strain>
    </source>
</reference>
<dbReference type="GO" id="GO:0005737">
    <property type="term" value="C:cytoplasm"/>
    <property type="evidence" value="ECO:0007669"/>
    <property type="project" value="UniProtKB-SubCell"/>
</dbReference>
<proteinExistence type="predicted"/>
<gene>
    <name evidence="5" type="primary">pex7</name>
</gene>
<comment type="subcellular location">
    <subcellularLocation>
        <location evidence="1">Cytoplasm</location>
    </subcellularLocation>
</comment>
<evidence type="ECO:0000256" key="3">
    <source>
        <dbReference type="ARBA" id="ARBA00022490"/>
    </source>
</evidence>
<dbReference type="Xenbase" id="XB-GENE-1015698">
    <property type="gene designation" value="pex7"/>
</dbReference>
<dbReference type="PANTHER" id="PTHR46027:SF1">
    <property type="entry name" value="PEROXISOMAL TARGETING SIGNAL 2 RECEPTOR"/>
    <property type="match status" value="1"/>
</dbReference>
<sequence>MAVSGDGRLHAVRIPDRHGYAVEFSPYKPSTLACATSQNYGISGCGTLVVLEQSEGGIAVRRRQRRVWASALSDDPCFLIRLANIEYNTLLFSHIKRLLIVMCWRSPSSEYLNAWNIMR</sequence>
<dbReference type="GO" id="GO:0016558">
    <property type="term" value="P:protein import into peroxisome matrix"/>
    <property type="evidence" value="ECO:0007669"/>
    <property type="project" value="InterPro"/>
</dbReference>
<protein>
    <submittedName>
        <fullName evidence="5">Peroxisomal biogenesis factor 7</fullName>
    </submittedName>
</protein>
<reference evidence="5" key="2">
    <citation type="submission" date="2021-03" db="UniProtKB">
        <authorList>
            <consortium name="Ensembl"/>
        </authorList>
    </citation>
    <scope>IDENTIFICATION</scope>
</reference>
<accession>A0A803K7M5</accession>
<keyword evidence="3" id="KW-0963">Cytoplasm</keyword>
<dbReference type="Ensembl" id="ENSXETT00000109555">
    <property type="protein sequence ID" value="ENSXETP00000116319"/>
    <property type="gene ID" value="ENSXETG00000027656"/>
</dbReference>
<name>A0A803K7M5_XENTR</name>
<dbReference type="Bgee" id="ENSXETG00000027656">
    <property type="expression patterns" value="Expressed in egg cell and 13 other cell types or tissues"/>
</dbReference>
<organism evidence="5">
    <name type="scientific">Xenopus tropicalis</name>
    <name type="common">Western clawed frog</name>
    <name type="synonym">Silurana tropicalis</name>
    <dbReference type="NCBI Taxonomy" id="8364"/>
    <lineage>
        <taxon>Eukaryota</taxon>
        <taxon>Metazoa</taxon>
        <taxon>Chordata</taxon>
        <taxon>Craniata</taxon>
        <taxon>Vertebrata</taxon>
        <taxon>Euteleostomi</taxon>
        <taxon>Amphibia</taxon>
        <taxon>Batrachia</taxon>
        <taxon>Anura</taxon>
        <taxon>Pipoidea</taxon>
        <taxon>Pipidae</taxon>
        <taxon>Xenopodinae</taxon>
        <taxon>Xenopus</taxon>
        <taxon>Silurana</taxon>
    </lineage>
</organism>
<dbReference type="GO" id="GO:0005053">
    <property type="term" value="F:peroxisome matrix targeting signal-2 binding"/>
    <property type="evidence" value="ECO:0007669"/>
    <property type="project" value="InterPro"/>
</dbReference>
<evidence type="ECO:0000313" key="5">
    <source>
        <dbReference type="Ensembl" id="ENSXETP00000116319"/>
    </source>
</evidence>
<dbReference type="PANTHER" id="PTHR46027">
    <property type="entry name" value="PEROXISOMAL TARGETING SIGNAL 2 RECEPTOR"/>
    <property type="match status" value="1"/>
</dbReference>
<dbReference type="GeneTree" id="ENSGT00940000160083"/>
<evidence type="ECO:0000256" key="1">
    <source>
        <dbReference type="ARBA" id="ARBA00004496"/>
    </source>
</evidence>
<evidence type="ECO:0000256" key="2">
    <source>
        <dbReference type="ARBA" id="ARBA00022448"/>
    </source>
</evidence>
<dbReference type="AlphaFoldDB" id="A0A803K7M5"/>
<keyword evidence="2" id="KW-0813">Transport</keyword>